<sequence>MTGTLDSAALRAELLRRRLRGTAAPAAGIEVQPRDRPLPLSPAQRRMWILDQLRPGSTEYLMTSARRVRGPLDTAALRTALDGLVARHETLRTRFPLVDGEPVQVIDPPSPAVLDVVDLTALPGAEQQARVAAIASTERVPVDLADGPMLRATLAVLSDVEHVLVLTVHHVAADGWSEDILLRELRTGYDAALAGKPAPHPSLPVQYADYAAWQAGRLSGDRLDKEVGYWRDRLAGVTPVELPADRPRPAVRDGAGDLLRATLPAEVAQPLLALAKARGASPFLLLSAAVAVLLGRHTGSTDITIGTPVAGRDRAEVQDVVGLFLNTIVLRADLSGAPTFGEVLDRVRATAMDAYSHQDVPFEKLVDELSPERDPSRTPLFSTMVLWQDADAAVPAAGLAFEPVAVGETTAKFDLTVSATPRADGGIALAFTYATALFDAATVRRVADRMAALLASAVAHPDTPVADLPALPEAELADVLHTWNATSADYPAATLTELLSAQAARTPDAVAVRFAGAALTYAELDAESSRLAHQLSGLGVGPESVVAVCLPRSAGLVTALVGVLKAGGAYLPLDPDYPAERLAYMLADSGARVLVADEARPDVEHTVLIGQDRSALPAAAPSPAITPDNAAYVIYTSGSTGRPKGVLVPHRGIVNRLLWMQDEYGLDGTDRVLQKTPYSFDVSVWEFFWPLITGATLVVAAPGGHRDPAYLAELIRAEGVTTLHFVPSMLRAFLAYEVGELPSLRRMMCSGEALPADLVTGVAERIGCPLHNLYGPTEASVDVTYTPCTPGEPVTIGWPVANTRTYVVDADLRPVPLGVPGELVLAGVQLARGYLAKPGLTAERFVPDPFAAEPGGRVYRTGDLVRQRADGAVEYLGRIDHQVKVNGHRIELGEIEAVLTEHPGVADAAVAVRDGQLVAYTVGTADADALRAHLAARLPEHMVPAHWMAMDALPLTSSGKTDRGALPAPERTRGTEREFLAPRTELEAAVATALAGALGIEAVGVHDSFFQLGGDSMRAIRAVGLLRSAGLTVSVQDMFTHQSAAALAALIERGAGTAVDEIVVERFAQLSADDRALLPADVVDAYPLAMTQAGMTYEMLAADHRAVYQNVSCYIVRDDLPFAVEALRSAGESLIARHEILRTSFDLAGYSEPLQLVHAEAHLPVEWTDLTGLDAAEQRRVVEEFLLSERGKPVDIAHAPQLRYHVHQISETEFWLTHTEAHAILDGWSHTSVVAELIDTYRAIRHDRDPGLKPVPEVRFADFIALERKALASPEQRAFWAGKVHGDERLTLPEAWGAHAADRKATIVEVQYADLLPRLRALAAVAGASLKSVLHSAHLKAMSVVTGRTRFFGGLVCNGRPEHDRGDEVRGMYLNTVPYAADTSAATWRDLVARVFAGEAELWPNRRYPMPAIQREWGGEGTLIEVAFGFLDFHVMDWNSESVGMVDDFSPSELPLEVWTFPGILRLGGRPSRIGAEQLELLARLYRHVLEAMAADPDGDATAIGLPPADAAAAIAAGNDTDRPFPGGPFVHDLVRARAESTPDAIALRQGETTVTYAELLANADALAEHLAATGVGPEKVVGLHLPRGIDLTTAMLAVLVSGAAYLPLDPEYPADRLDYMVGDAAVHTFITLSTLLRPVLPEGVRILEIDDHPHPRTTPVPATPTRHDLAAGGRTPSPPITPESLAYVIYTSGSTGKPKGVAVPHRGALNLRHAQLEHLDVRPGDRVLQFASPSFDASVWELLMALTNGAELVLPPPDTDPGDLRAQAALVTHMTVPPSILDRYSPADFPALRVVVSAGEACTGEQVARWADAATFVNAYGPTEITVCASLSAIPATGAPAAPSIGLPIGNVKGYVLDAELRPLATGVRGELYVGGPGVVRGYLGKPGLTADRFLPDPYSAEPGARLYRTGDVVSRNADGTLQYHGRADHQVKIRGLRVELGEIEEALAGHPGVAGVIVTVHRGASGDATLVAYTRPSDTPATGADLREHLRDKLPRHMVPTHYISVEEFPTTPAGKIDRAALPVPGDERPTLDLPYTAPRTDLERLMADTWAQALGVARVGVHDDFFDLGGHSLVMMRVIAALRTKAGVELRFRTFMEHRTIAGIAATVEGGGVGADALLWIRQGGTGTPLVCVHPGGGSAHWYSRLAPHIPEHVPVLAFEWPGPHPGAVPTAEVMADRYLAELRAAQPHGPYRLFSWCGGSGIATEMAHRLVNEGEQVTFMLLDPGLDVHTRPAGWSEFALIKRLDDLVTAIADGGPEQNTPARREEILTLLNHLVDDAPDGGVTLPEDGVGDMWPRAVRTWREVMEMDLTYRHRRFTGDLHLIMTDELADGEHEVADGQTADDYLGRWRELVGDVHVHRVPGDHFGVMREPHVGVLGGVVTSIIEPSGAAPEGD</sequence>
<accession>A0ABW0EGF8</accession>
<dbReference type="Pfam" id="PF00668">
    <property type="entry name" value="Condensation"/>
    <property type="match status" value="2"/>
</dbReference>
<evidence type="ECO:0000313" key="6">
    <source>
        <dbReference type="EMBL" id="MFC5286434.1"/>
    </source>
</evidence>
<dbReference type="SUPFAM" id="SSF52777">
    <property type="entry name" value="CoA-dependent acyltransferases"/>
    <property type="match status" value="4"/>
</dbReference>
<dbReference type="InterPro" id="IPR020845">
    <property type="entry name" value="AMP-binding_CS"/>
</dbReference>
<dbReference type="SUPFAM" id="SSF47336">
    <property type="entry name" value="ACP-like"/>
    <property type="match status" value="2"/>
</dbReference>
<dbReference type="Gene3D" id="3.40.50.980">
    <property type="match status" value="2"/>
</dbReference>
<dbReference type="InterPro" id="IPR006162">
    <property type="entry name" value="Ppantetheine_attach_site"/>
</dbReference>
<dbReference type="InterPro" id="IPR020806">
    <property type="entry name" value="PKS_PP-bd"/>
</dbReference>
<dbReference type="SUPFAM" id="SSF56801">
    <property type="entry name" value="Acetyl-CoA synthetase-like"/>
    <property type="match status" value="2"/>
</dbReference>
<dbReference type="InterPro" id="IPR042099">
    <property type="entry name" value="ANL_N_sf"/>
</dbReference>
<protein>
    <submittedName>
        <fullName evidence="6">Amino acid adenylation domain-containing protein</fullName>
    </submittedName>
</protein>
<dbReference type="InterPro" id="IPR001242">
    <property type="entry name" value="Condensation_dom"/>
</dbReference>
<dbReference type="InterPro" id="IPR036736">
    <property type="entry name" value="ACP-like_sf"/>
</dbReference>
<dbReference type="Pfam" id="PF00975">
    <property type="entry name" value="Thioesterase"/>
    <property type="match status" value="1"/>
</dbReference>
<dbReference type="Gene3D" id="3.30.300.30">
    <property type="match status" value="2"/>
</dbReference>
<evidence type="ECO:0000256" key="3">
    <source>
        <dbReference type="ARBA" id="ARBA00022553"/>
    </source>
</evidence>
<feature type="domain" description="Carrier" evidence="5">
    <location>
        <begin position="2040"/>
        <end position="2115"/>
    </location>
</feature>
<dbReference type="Pfam" id="PF00501">
    <property type="entry name" value="AMP-binding"/>
    <property type="match status" value="2"/>
</dbReference>
<dbReference type="InterPro" id="IPR001031">
    <property type="entry name" value="Thioesterase"/>
</dbReference>
<feature type="domain" description="Carrier" evidence="5">
    <location>
        <begin position="981"/>
        <end position="1055"/>
    </location>
</feature>
<dbReference type="InterPro" id="IPR010071">
    <property type="entry name" value="AA_adenyl_dom"/>
</dbReference>
<dbReference type="SMART" id="SM00823">
    <property type="entry name" value="PKS_PP"/>
    <property type="match status" value="2"/>
</dbReference>
<dbReference type="InterPro" id="IPR025110">
    <property type="entry name" value="AMP-bd_C"/>
</dbReference>
<feature type="region of interest" description="Disordered" evidence="4">
    <location>
        <begin position="1651"/>
        <end position="1678"/>
    </location>
</feature>
<evidence type="ECO:0000256" key="2">
    <source>
        <dbReference type="ARBA" id="ARBA00022450"/>
    </source>
</evidence>
<keyword evidence="2" id="KW-0596">Phosphopantetheine</keyword>
<dbReference type="Gene3D" id="3.30.559.30">
    <property type="entry name" value="Nonribosomal peptide synthetase, condensation domain"/>
    <property type="match status" value="2"/>
</dbReference>
<evidence type="ECO:0000256" key="1">
    <source>
        <dbReference type="ARBA" id="ARBA00001957"/>
    </source>
</evidence>
<dbReference type="Proteomes" id="UP001596157">
    <property type="component" value="Unassembled WGS sequence"/>
</dbReference>
<name>A0ABW0EGF8_9PSEU</name>
<evidence type="ECO:0000313" key="7">
    <source>
        <dbReference type="Proteomes" id="UP001596157"/>
    </source>
</evidence>
<dbReference type="CDD" id="cd05930">
    <property type="entry name" value="A_NRPS"/>
    <property type="match status" value="1"/>
</dbReference>
<evidence type="ECO:0000259" key="5">
    <source>
        <dbReference type="PROSITE" id="PS50075"/>
    </source>
</evidence>
<dbReference type="InterPro" id="IPR009081">
    <property type="entry name" value="PP-bd_ACP"/>
</dbReference>
<dbReference type="Gene3D" id="3.40.50.1820">
    <property type="entry name" value="alpha/beta hydrolase"/>
    <property type="match status" value="1"/>
</dbReference>
<reference evidence="7" key="1">
    <citation type="journal article" date="2019" name="Int. J. Syst. Evol. Microbiol.">
        <title>The Global Catalogue of Microorganisms (GCM) 10K type strain sequencing project: providing services to taxonomists for standard genome sequencing and annotation.</title>
        <authorList>
            <consortium name="The Broad Institute Genomics Platform"/>
            <consortium name="The Broad Institute Genome Sequencing Center for Infectious Disease"/>
            <person name="Wu L."/>
            <person name="Ma J."/>
        </authorList>
    </citation>
    <scope>NUCLEOTIDE SEQUENCE [LARGE SCALE GENOMIC DNA]</scope>
    <source>
        <strain evidence="7">CCUG 59778</strain>
    </source>
</reference>
<dbReference type="Pfam" id="PF13193">
    <property type="entry name" value="AMP-binding_C"/>
    <property type="match status" value="2"/>
</dbReference>
<dbReference type="PROSITE" id="PS50075">
    <property type="entry name" value="CARRIER"/>
    <property type="match status" value="2"/>
</dbReference>
<dbReference type="SUPFAM" id="SSF53474">
    <property type="entry name" value="alpha/beta-Hydrolases"/>
    <property type="match status" value="1"/>
</dbReference>
<dbReference type="PROSITE" id="PS00455">
    <property type="entry name" value="AMP_BINDING"/>
    <property type="match status" value="2"/>
</dbReference>
<comment type="caution">
    <text evidence="6">The sequence shown here is derived from an EMBL/GenBank/DDBJ whole genome shotgun (WGS) entry which is preliminary data.</text>
</comment>
<dbReference type="InterPro" id="IPR000873">
    <property type="entry name" value="AMP-dep_synth/lig_dom"/>
</dbReference>
<dbReference type="InterPro" id="IPR029058">
    <property type="entry name" value="AB_hydrolase_fold"/>
</dbReference>
<dbReference type="RefSeq" id="WP_378244359.1">
    <property type="nucleotide sequence ID" value="NZ_JBHSKF010000002.1"/>
</dbReference>
<keyword evidence="3" id="KW-0597">Phosphoprotein</keyword>
<dbReference type="InterPro" id="IPR045851">
    <property type="entry name" value="AMP-bd_C_sf"/>
</dbReference>
<dbReference type="CDD" id="cd17646">
    <property type="entry name" value="A_NRPS_AB3403-like"/>
    <property type="match status" value="1"/>
</dbReference>
<dbReference type="Gene3D" id="1.10.1200.10">
    <property type="entry name" value="ACP-like"/>
    <property type="match status" value="2"/>
</dbReference>
<proteinExistence type="predicted"/>
<dbReference type="PANTHER" id="PTHR45527:SF1">
    <property type="entry name" value="FATTY ACID SYNTHASE"/>
    <property type="match status" value="1"/>
</dbReference>
<dbReference type="Pfam" id="PF00550">
    <property type="entry name" value="PP-binding"/>
    <property type="match status" value="2"/>
</dbReference>
<dbReference type="InterPro" id="IPR023213">
    <property type="entry name" value="CAT-like_dom_sf"/>
</dbReference>
<dbReference type="Gene3D" id="3.40.50.12780">
    <property type="entry name" value="N-terminal domain of ligase-like"/>
    <property type="match status" value="1"/>
</dbReference>
<dbReference type="Gene3D" id="3.30.559.10">
    <property type="entry name" value="Chloramphenicol acetyltransferase-like domain"/>
    <property type="match status" value="2"/>
</dbReference>
<dbReference type="PANTHER" id="PTHR45527">
    <property type="entry name" value="NONRIBOSOMAL PEPTIDE SYNTHETASE"/>
    <property type="match status" value="1"/>
</dbReference>
<dbReference type="EMBL" id="JBHSKF010000002">
    <property type="protein sequence ID" value="MFC5286434.1"/>
    <property type="molecule type" value="Genomic_DNA"/>
</dbReference>
<gene>
    <name evidence="6" type="ORF">ACFPM7_05170</name>
</gene>
<dbReference type="NCBIfam" id="TIGR01733">
    <property type="entry name" value="AA-adenyl-dom"/>
    <property type="match status" value="2"/>
</dbReference>
<dbReference type="CDD" id="cd19531">
    <property type="entry name" value="LCL_NRPS-like"/>
    <property type="match status" value="1"/>
</dbReference>
<organism evidence="6 7">
    <name type="scientific">Actinokineospora guangxiensis</name>
    <dbReference type="NCBI Taxonomy" id="1490288"/>
    <lineage>
        <taxon>Bacteria</taxon>
        <taxon>Bacillati</taxon>
        <taxon>Actinomycetota</taxon>
        <taxon>Actinomycetes</taxon>
        <taxon>Pseudonocardiales</taxon>
        <taxon>Pseudonocardiaceae</taxon>
        <taxon>Actinokineospora</taxon>
    </lineage>
</organism>
<keyword evidence="7" id="KW-1185">Reference proteome</keyword>
<dbReference type="Gene3D" id="2.30.38.10">
    <property type="entry name" value="Luciferase, Domain 3"/>
    <property type="match status" value="1"/>
</dbReference>
<dbReference type="PROSITE" id="PS00012">
    <property type="entry name" value="PHOSPHOPANTETHEINE"/>
    <property type="match status" value="2"/>
</dbReference>
<evidence type="ECO:0000256" key="4">
    <source>
        <dbReference type="SAM" id="MobiDB-lite"/>
    </source>
</evidence>
<comment type="cofactor">
    <cofactor evidence="1">
        <name>pantetheine 4'-phosphate</name>
        <dbReference type="ChEBI" id="CHEBI:47942"/>
    </cofactor>
</comment>